<evidence type="ECO:0000313" key="2">
    <source>
        <dbReference type="EMBL" id="HAE28608.1"/>
    </source>
</evidence>
<protein>
    <submittedName>
        <fullName evidence="2">Uncharacterized protein</fullName>
    </submittedName>
</protein>
<evidence type="ECO:0000313" key="3">
    <source>
        <dbReference type="Proteomes" id="UP000259610"/>
    </source>
</evidence>
<dbReference type="AlphaFoldDB" id="A0A3B9H1S8"/>
<dbReference type="EMBL" id="DMAN01000353">
    <property type="protein sequence ID" value="HAE28608.1"/>
    <property type="molecule type" value="Genomic_DNA"/>
</dbReference>
<gene>
    <name evidence="2" type="ORF">DCG58_15705</name>
</gene>
<organism evidence="2 3">
    <name type="scientific">Hyphomonas adhaerens</name>
    <dbReference type="NCBI Taxonomy" id="81029"/>
    <lineage>
        <taxon>Bacteria</taxon>
        <taxon>Pseudomonadati</taxon>
        <taxon>Pseudomonadota</taxon>
        <taxon>Alphaproteobacteria</taxon>
        <taxon>Hyphomonadales</taxon>
        <taxon>Hyphomonadaceae</taxon>
        <taxon>Hyphomonas</taxon>
    </lineage>
</organism>
<evidence type="ECO:0000256" key="1">
    <source>
        <dbReference type="SAM" id="Phobius"/>
    </source>
</evidence>
<dbReference type="Proteomes" id="UP000259610">
    <property type="component" value="Unassembled WGS sequence"/>
</dbReference>
<keyword evidence="1" id="KW-1133">Transmembrane helix</keyword>
<accession>A0A3B9H1S8</accession>
<name>A0A3B9H1S8_9PROT</name>
<feature type="transmembrane region" description="Helical" evidence="1">
    <location>
        <begin position="59"/>
        <end position="82"/>
    </location>
</feature>
<sequence length="84" mass="9319">IAARVFEEVLVEAGNQKQTRTGAVMLMLAGEDRSQMRHDVATAVADVARVTTWDDIRPYMISAVVRIGTLALIYSASVWILVHY</sequence>
<comment type="caution">
    <text evidence="2">The sequence shown here is derived from an EMBL/GenBank/DDBJ whole genome shotgun (WGS) entry which is preliminary data.</text>
</comment>
<keyword evidence="1" id="KW-0812">Transmembrane</keyword>
<keyword evidence="1" id="KW-0472">Membrane</keyword>
<proteinExistence type="predicted"/>
<feature type="non-terminal residue" evidence="2">
    <location>
        <position position="1"/>
    </location>
</feature>
<reference evidence="2 3" key="1">
    <citation type="journal article" date="2018" name="Nat. Biotechnol.">
        <title>A standardized bacterial taxonomy based on genome phylogeny substantially revises the tree of life.</title>
        <authorList>
            <person name="Parks D.H."/>
            <person name="Chuvochina M."/>
            <person name="Waite D.W."/>
            <person name="Rinke C."/>
            <person name="Skarshewski A."/>
            <person name="Chaumeil P.A."/>
            <person name="Hugenholtz P."/>
        </authorList>
    </citation>
    <scope>NUCLEOTIDE SEQUENCE [LARGE SCALE GENOMIC DNA]</scope>
    <source>
        <strain evidence="2">UBA8733</strain>
    </source>
</reference>